<dbReference type="EMBL" id="CP011074">
    <property type="protein sequence ID" value="AKF92266.1"/>
    <property type="molecule type" value="Genomic_DNA"/>
</dbReference>
<name>A0A0F6XYM1_BRELA</name>
<dbReference type="RefSeq" id="WP_003334885.1">
    <property type="nucleotide sequence ID" value="NZ_CP011074.1"/>
</dbReference>
<reference evidence="7" key="1">
    <citation type="submission" date="2015-03" db="EMBL/GenBank/DDBJ databases">
        <title>MIGS Cultured Bacterial/Archaeal sample from Brevibacillus laterosporus.</title>
        <authorList>
            <person name="Zeng D."/>
            <person name="Zhu L."/>
            <person name="Dong G."/>
            <person name="Ye W."/>
            <person name="Ren D."/>
            <person name="Wu L."/>
            <person name="Xu J."/>
            <person name="Li G."/>
            <person name="Guo L."/>
        </authorList>
    </citation>
    <scope>NUCLEOTIDE SEQUENCE</scope>
    <source>
        <strain evidence="7">B9</strain>
    </source>
</reference>
<feature type="transmembrane region" description="Helical" evidence="5">
    <location>
        <begin position="36"/>
        <end position="58"/>
    </location>
</feature>
<dbReference type="AlphaFoldDB" id="A0A0F6XYM1"/>
<keyword evidence="3 5" id="KW-1133">Transmembrane helix</keyword>
<feature type="transmembrane region" description="Helical" evidence="5">
    <location>
        <begin position="211"/>
        <end position="231"/>
    </location>
</feature>
<evidence type="ECO:0000256" key="3">
    <source>
        <dbReference type="ARBA" id="ARBA00022989"/>
    </source>
</evidence>
<dbReference type="GO" id="GO:0017004">
    <property type="term" value="P:cytochrome complex assembly"/>
    <property type="evidence" value="ECO:0007669"/>
    <property type="project" value="InterPro"/>
</dbReference>
<feature type="transmembrane region" description="Helical" evidence="5">
    <location>
        <begin position="184"/>
        <end position="205"/>
    </location>
</feature>
<dbReference type="InterPro" id="IPR045062">
    <property type="entry name" value="Cyt_c_biogenesis_CcsA/CcmC"/>
</dbReference>
<protein>
    <submittedName>
        <fullName evidence="7">Cytochrome C assembly protein</fullName>
    </submittedName>
</protein>
<feature type="transmembrane region" description="Helical" evidence="5">
    <location>
        <begin position="64"/>
        <end position="86"/>
    </location>
</feature>
<proteinExistence type="predicted"/>
<evidence type="ECO:0000256" key="1">
    <source>
        <dbReference type="ARBA" id="ARBA00004141"/>
    </source>
</evidence>
<gene>
    <name evidence="7" type="ORF">EX87_00195</name>
</gene>
<feature type="transmembrane region" description="Helical" evidence="5">
    <location>
        <begin position="6"/>
        <end position="24"/>
    </location>
</feature>
<dbReference type="PANTHER" id="PTHR30071">
    <property type="entry name" value="HEME EXPORTER PROTEIN C"/>
    <property type="match status" value="1"/>
</dbReference>
<feature type="transmembrane region" description="Helical" evidence="5">
    <location>
        <begin position="93"/>
        <end position="112"/>
    </location>
</feature>
<feature type="domain" description="Cytochrome c assembly protein" evidence="6">
    <location>
        <begin position="67"/>
        <end position="265"/>
    </location>
</feature>
<comment type="subcellular location">
    <subcellularLocation>
        <location evidence="1">Membrane</location>
        <topology evidence="1">Multi-pass membrane protein</topology>
    </subcellularLocation>
</comment>
<dbReference type="Pfam" id="PF01578">
    <property type="entry name" value="Cytochrom_C_asm"/>
    <property type="match status" value="1"/>
</dbReference>
<accession>A0A0F6XYM1</accession>
<dbReference type="InterPro" id="IPR002541">
    <property type="entry name" value="Cyt_c_assembly"/>
</dbReference>
<keyword evidence="4 5" id="KW-0472">Membrane</keyword>
<organism evidence="7">
    <name type="scientific">Brevibacillus laterosporus</name>
    <name type="common">Bacillus laterosporus</name>
    <dbReference type="NCBI Taxonomy" id="1465"/>
    <lineage>
        <taxon>Bacteria</taxon>
        <taxon>Bacillati</taxon>
        <taxon>Bacillota</taxon>
        <taxon>Bacilli</taxon>
        <taxon>Bacillales</taxon>
        <taxon>Paenibacillaceae</taxon>
        <taxon>Brevibacillus</taxon>
    </lineage>
</organism>
<evidence type="ECO:0000256" key="4">
    <source>
        <dbReference type="ARBA" id="ARBA00023136"/>
    </source>
</evidence>
<sequence length="272" mass="31515">MANARWLYDLTIFLYAAGVLCYFNDFLQSNRRMKQIALGLLSIVWLLQTIFFVYQMIVKSYLPVVTFFETLVFYSWVLVTLSLIIHAVARIDFLLFFTNVIGFGVLTLSMFFSEPATPQHSGVISDFIFIHVTIAIISYALLAVSMIFSGMYLVNLHMLKQKKWTPLWQRLPSLEKLDAFSFKLNIFGVPLLLLSVILGSIWAQLIFSHGFWMDAKVCMSIVVLILYSMLLYQRVRNQWLGKVAAWINIIAFVCLLLNFLLIDPYSQFHQWS</sequence>
<feature type="transmembrane region" description="Helical" evidence="5">
    <location>
        <begin position="127"/>
        <end position="154"/>
    </location>
</feature>
<keyword evidence="2 5" id="KW-0812">Transmembrane</keyword>
<feature type="transmembrane region" description="Helical" evidence="5">
    <location>
        <begin position="243"/>
        <end position="262"/>
    </location>
</feature>
<evidence type="ECO:0000256" key="2">
    <source>
        <dbReference type="ARBA" id="ARBA00022692"/>
    </source>
</evidence>
<dbReference type="GO" id="GO:0005886">
    <property type="term" value="C:plasma membrane"/>
    <property type="evidence" value="ECO:0007669"/>
    <property type="project" value="TreeGrafter"/>
</dbReference>
<dbReference type="PANTHER" id="PTHR30071:SF15">
    <property type="entry name" value="PROTEIN HEMX"/>
    <property type="match status" value="1"/>
</dbReference>
<evidence type="ECO:0000256" key="5">
    <source>
        <dbReference type="SAM" id="Phobius"/>
    </source>
</evidence>
<dbReference type="GO" id="GO:0020037">
    <property type="term" value="F:heme binding"/>
    <property type="evidence" value="ECO:0007669"/>
    <property type="project" value="InterPro"/>
</dbReference>
<evidence type="ECO:0000259" key="6">
    <source>
        <dbReference type="Pfam" id="PF01578"/>
    </source>
</evidence>
<evidence type="ECO:0000313" key="7">
    <source>
        <dbReference type="EMBL" id="AKF92266.1"/>
    </source>
</evidence>